<name>A0A558HUV8_9GAMM</name>
<dbReference type="RefSeq" id="WP_024952854.1">
    <property type="nucleotide sequence ID" value="NZ_CAWOWR010000076.1"/>
</dbReference>
<gene>
    <name evidence="3" type="ORF">FQP86_04525</name>
</gene>
<evidence type="ECO:0000256" key="1">
    <source>
        <dbReference type="ARBA" id="ARBA00022723"/>
    </source>
</evidence>
<dbReference type="Proteomes" id="UP000319941">
    <property type="component" value="Unassembled WGS sequence"/>
</dbReference>
<sequence>MPLAQRFTPRFSDGRVFAHDLGKAVCVGRNYAAHAAELGNEVPSEPLLFIKPATSVVALDKPLTLSHRRGQYHYEAELALLIGKPLCEASEEEALEALAGMGLALDLTLRERQSKLKAKGQPWELAKAFDGSCPLSAFVPLEGPRWRDADGTLHDVDFQALNYRFSIDGEQRQVAETRLMLFPVARLLSEISHSFTLLPGDVVLTGTPEGVGELNPEQSLALALDAPDGSGELLRIETTTRSVA</sequence>
<dbReference type="OrthoDB" id="9805307at2"/>
<evidence type="ECO:0000313" key="4">
    <source>
        <dbReference type="Proteomes" id="UP000319941"/>
    </source>
</evidence>
<keyword evidence="3" id="KW-0378">Hydrolase</keyword>
<dbReference type="GO" id="GO:0018773">
    <property type="term" value="F:acetylpyruvate hydrolase activity"/>
    <property type="evidence" value="ECO:0007669"/>
    <property type="project" value="TreeGrafter"/>
</dbReference>
<dbReference type="PANTHER" id="PTHR11820:SF7">
    <property type="entry name" value="ACYLPYRUVASE FAHD1, MITOCHONDRIAL"/>
    <property type="match status" value="1"/>
</dbReference>
<dbReference type="Pfam" id="PF01557">
    <property type="entry name" value="FAA_hydrolase"/>
    <property type="match status" value="1"/>
</dbReference>
<reference evidence="3 4" key="1">
    <citation type="submission" date="2019-07" db="EMBL/GenBank/DDBJ databases">
        <title>Diversity of Bacteria from Kongsfjorden, Arctic.</title>
        <authorList>
            <person name="Yu Y."/>
        </authorList>
    </citation>
    <scope>NUCLEOTIDE SEQUENCE [LARGE SCALE GENOMIC DNA]</scope>
    <source>
        <strain evidence="3 4">SM1923</strain>
    </source>
</reference>
<comment type="caution">
    <text evidence="3">The sequence shown here is derived from an EMBL/GenBank/DDBJ whole genome shotgun (WGS) entry which is preliminary data.</text>
</comment>
<dbReference type="AlphaFoldDB" id="A0A558HUV8"/>
<dbReference type="NCBIfam" id="NF007967">
    <property type="entry name" value="PRK10691.1"/>
    <property type="match status" value="1"/>
</dbReference>
<dbReference type="PANTHER" id="PTHR11820">
    <property type="entry name" value="ACYLPYRUVASE"/>
    <property type="match status" value="1"/>
</dbReference>
<dbReference type="InterPro" id="IPR011234">
    <property type="entry name" value="Fumarylacetoacetase-like_C"/>
</dbReference>
<keyword evidence="1" id="KW-0479">Metal-binding</keyword>
<dbReference type="STRING" id="553385.GCA_000591415_03013"/>
<keyword evidence="4" id="KW-1185">Reference proteome</keyword>
<protein>
    <submittedName>
        <fullName evidence="3">Fumarylacetoacetate hydrolase family protein</fullName>
    </submittedName>
</protein>
<evidence type="ECO:0000313" key="3">
    <source>
        <dbReference type="EMBL" id="TVU72920.1"/>
    </source>
</evidence>
<dbReference type="InterPro" id="IPR036663">
    <property type="entry name" value="Fumarylacetoacetase_C_sf"/>
</dbReference>
<proteinExistence type="predicted"/>
<accession>A0A558HUV8</accession>
<organism evidence="3 4">
    <name type="scientific">Cobetia crustatorum</name>
    <dbReference type="NCBI Taxonomy" id="553385"/>
    <lineage>
        <taxon>Bacteria</taxon>
        <taxon>Pseudomonadati</taxon>
        <taxon>Pseudomonadota</taxon>
        <taxon>Gammaproteobacteria</taxon>
        <taxon>Oceanospirillales</taxon>
        <taxon>Halomonadaceae</taxon>
        <taxon>Cobetia</taxon>
    </lineage>
</organism>
<feature type="domain" description="Fumarylacetoacetase-like C-terminal" evidence="2">
    <location>
        <begin position="23"/>
        <end position="216"/>
    </location>
</feature>
<dbReference type="EMBL" id="VNFH01000002">
    <property type="protein sequence ID" value="TVU72920.1"/>
    <property type="molecule type" value="Genomic_DNA"/>
</dbReference>
<dbReference type="GO" id="GO:0046872">
    <property type="term" value="F:metal ion binding"/>
    <property type="evidence" value="ECO:0007669"/>
    <property type="project" value="UniProtKB-KW"/>
</dbReference>
<evidence type="ECO:0000259" key="2">
    <source>
        <dbReference type="Pfam" id="PF01557"/>
    </source>
</evidence>
<dbReference type="SUPFAM" id="SSF56529">
    <property type="entry name" value="FAH"/>
    <property type="match status" value="1"/>
</dbReference>
<dbReference type="Gene3D" id="3.90.850.10">
    <property type="entry name" value="Fumarylacetoacetase-like, C-terminal domain"/>
    <property type="match status" value="1"/>
</dbReference>